<comment type="caution">
    <text evidence="2">The sequence shown here is derived from an EMBL/GenBank/DDBJ whole genome shotgun (WGS) entry which is preliminary data.</text>
</comment>
<keyword evidence="3" id="KW-1185">Reference proteome</keyword>
<feature type="compositionally biased region" description="Basic and acidic residues" evidence="1">
    <location>
        <begin position="98"/>
        <end position="107"/>
    </location>
</feature>
<protein>
    <submittedName>
        <fullName evidence="2">Uncharacterized protein</fullName>
    </submittedName>
</protein>
<sequence length="107" mass="11948">YFTTLLLSSKVRTSSAGRECQICSNPSDRTRLCPRHRCSGNRQGADDLEHRRGSACPHHYTRLEGSSGDKCDGQRREHQEAGRCLCPQGSPRMQRGLPLKDIHFAPG</sequence>
<name>A0AAV2S9D4_MEGNR</name>
<accession>A0AAV2S9D4</accession>
<dbReference type="AlphaFoldDB" id="A0AAV2S9D4"/>
<evidence type="ECO:0000313" key="2">
    <source>
        <dbReference type="EMBL" id="CAL4170196.1"/>
    </source>
</evidence>
<gene>
    <name evidence="2" type="ORF">MNOR_LOCUS33967</name>
</gene>
<organism evidence="2 3">
    <name type="scientific">Meganyctiphanes norvegica</name>
    <name type="common">Northern krill</name>
    <name type="synonym">Thysanopoda norvegica</name>
    <dbReference type="NCBI Taxonomy" id="48144"/>
    <lineage>
        <taxon>Eukaryota</taxon>
        <taxon>Metazoa</taxon>
        <taxon>Ecdysozoa</taxon>
        <taxon>Arthropoda</taxon>
        <taxon>Crustacea</taxon>
        <taxon>Multicrustacea</taxon>
        <taxon>Malacostraca</taxon>
        <taxon>Eumalacostraca</taxon>
        <taxon>Eucarida</taxon>
        <taxon>Euphausiacea</taxon>
        <taxon>Euphausiidae</taxon>
        <taxon>Meganyctiphanes</taxon>
    </lineage>
</organism>
<evidence type="ECO:0000313" key="3">
    <source>
        <dbReference type="Proteomes" id="UP001497623"/>
    </source>
</evidence>
<reference evidence="2 3" key="1">
    <citation type="submission" date="2024-05" db="EMBL/GenBank/DDBJ databases">
        <authorList>
            <person name="Wallberg A."/>
        </authorList>
    </citation>
    <scope>NUCLEOTIDE SEQUENCE [LARGE SCALE GENOMIC DNA]</scope>
</reference>
<feature type="region of interest" description="Disordered" evidence="1">
    <location>
        <begin position="81"/>
        <end position="107"/>
    </location>
</feature>
<dbReference type="EMBL" id="CAXKWB010050678">
    <property type="protein sequence ID" value="CAL4170196.1"/>
    <property type="molecule type" value="Genomic_DNA"/>
</dbReference>
<feature type="non-terminal residue" evidence="2">
    <location>
        <position position="1"/>
    </location>
</feature>
<evidence type="ECO:0000256" key="1">
    <source>
        <dbReference type="SAM" id="MobiDB-lite"/>
    </source>
</evidence>
<dbReference type="Proteomes" id="UP001497623">
    <property type="component" value="Unassembled WGS sequence"/>
</dbReference>
<proteinExistence type="predicted"/>